<reference evidence="2" key="1">
    <citation type="submission" date="2019-10" db="EMBL/GenBank/DDBJ databases">
        <title>Lacipirellula parvula gen. nov., sp. nov., representing a lineage of planctomycetes widespread in freshwater anoxic habitats, and description of the family Lacipirellulaceae.</title>
        <authorList>
            <person name="Dedysh S.N."/>
            <person name="Kulichevskaya I.S."/>
            <person name="Beletsky A.V."/>
            <person name="Rakitin A.L."/>
            <person name="Mardanov A.V."/>
            <person name="Ivanova A.A."/>
            <person name="Saltykova V.X."/>
            <person name="Rijpstra W.I.C."/>
            <person name="Sinninghe Damste J.S."/>
            <person name="Ravin N.V."/>
        </authorList>
    </citation>
    <scope>NUCLEOTIDE SEQUENCE [LARGE SCALE GENOMIC DNA]</scope>
    <source>
        <strain evidence="2">PX69</strain>
    </source>
</reference>
<proteinExistence type="predicted"/>
<dbReference type="KEGG" id="lpav:PLANPX_0416"/>
<name>A0A5K7X2C5_9BACT</name>
<dbReference type="AlphaFoldDB" id="A0A5K7X2C5"/>
<evidence type="ECO:0000313" key="1">
    <source>
        <dbReference type="EMBL" id="BBO30804.1"/>
    </source>
</evidence>
<evidence type="ECO:0000313" key="2">
    <source>
        <dbReference type="Proteomes" id="UP000326837"/>
    </source>
</evidence>
<accession>A0A5K7X2C5</accession>
<organism evidence="1 2">
    <name type="scientific">Lacipirellula parvula</name>
    <dbReference type="NCBI Taxonomy" id="2650471"/>
    <lineage>
        <taxon>Bacteria</taxon>
        <taxon>Pseudomonadati</taxon>
        <taxon>Planctomycetota</taxon>
        <taxon>Planctomycetia</taxon>
        <taxon>Pirellulales</taxon>
        <taxon>Lacipirellulaceae</taxon>
        <taxon>Lacipirellula</taxon>
    </lineage>
</organism>
<dbReference type="Proteomes" id="UP000326837">
    <property type="component" value="Chromosome"/>
</dbReference>
<protein>
    <submittedName>
        <fullName evidence="1">Uncharacterized protein</fullName>
    </submittedName>
</protein>
<gene>
    <name evidence="1" type="ORF">PLANPX_0416</name>
</gene>
<sequence>MDILGLPSMTDVIACDHDLVVRRVRHIPTKLATTASEMAVGSGTAATALPAEGAVAAPKLAFQSSSCPLV</sequence>
<dbReference type="EMBL" id="AP021861">
    <property type="protein sequence ID" value="BBO30804.1"/>
    <property type="molecule type" value="Genomic_DNA"/>
</dbReference>
<keyword evidence="2" id="KW-1185">Reference proteome</keyword>